<protein>
    <recommendedName>
        <fullName evidence="16">Polypeptide N-acetylgalactosaminyltransferase</fullName>
        <ecNumber evidence="16">2.4.1.-</ecNumber>
    </recommendedName>
    <alternativeName>
        <fullName evidence="16">Protein-UDP acetylgalactosaminyltransferase</fullName>
    </alternativeName>
</protein>
<feature type="domain" description="Ricin B lectin" evidence="18">
    <location>
        <begin position="481"/>
        <end position="599"/>
    </location>
</feature>
<gene>
    <name evidence="19" type="ORF">DGYR_LOCUS6142</name>
</gene>
<evidence type="ECO:0000256" key="1">
    <source>
        <dbReference type="ARBA" id="ARBA00001936"/>
    </source>
</evidence>
<dbReference type="GO" id="GO:0046872">
    <property type="term" value="F:metal ion binding"/>
    <property type="evidence" value="ECO:0007669"/>
    <property type="project" value="UniProtKB-KW"/>
</dbReference>
<evidence type="ECO:0000256" key="8">
    <source>
        <dbReference type="ARBA" id="ARBA00022723"/>
    </source>
</evidence>
<evidence type="ECO:0000313" key="20">
    <source>
        <dbReference type="Proteomes" id="UP000549394"/>
    </source>
</evidence>
<dbReference type="Gene3D" id="3.90.550.10">
    <property type="entry name" value="Spore Coat Polysaccharide Biosynthesis Protein SpsA, Chain A"/>
    <property type="match status" value="1"/>
</dbReference>
<dbReference type="InterPro" id="IPR029044">
    <property type="entry name" value="Nucleotide-diphossugar_trans"/>
</dbReference>
<keyword evidence="11 16" id="KW-1133">Transmembrane helix</keyword>
<keyword evidence="12 16" id="KW-0333">Golgi apparatus</keyword>
<evidence type="ECO:0000256" key="4">
    <source>
        <dbReference type="ARBA" id="ARBA00005680"/>
    </source>
</evidence>
<evidence type="ECO:0000313" key="19">
    <source>
        <dbReference type="EMBL" id="CAD5117632.1"/>
    </source>
</evidence>
<keyword evidence="7 16" id="KW-0812">Transmembrane</keyword>
<dbReference type="Gene3D" id="2.80.10.50">
    <property type="match status" value="1"/>
</dbReference>
<sequence>MKRRRGLIIKIILAIPIIWFSAIGVSVVFHTPSDYVSLGKDDLGNGIQNLQKSDNLNTENDNNLSFDQRVENAEKRLRLNHLQAEGEPLEEGPSDGIHTQDPNGPGEKGRPVDIDKNKLSPEERALYDKGWEDNAFNQYASDKISIHRTLPDVRDQECKNVKYPKRLPDTSVIICFHNEAWSALLRTVHSVLDRSPPSLIREIILVDDYSDKPHLGEPLKKYLIEFPKVKVVRTKRREGLIRARLLGASVALGKVLTYLDSHCECAKGWLEPMLARIAIDKNNVVTPVIDVLDDNTLHYQHSSASATSIGGFDWNLQFNWHSIPERERKRRSKDIDPVRSPTMAGGLFAISREFFEYLGTYDPGMDIWGGENLELSFRTWMCGGKLEILPCSHVGHIFRKRSPYKWKTGVNVVKKNSVRLAEVWMDEYKTYYYERFNHDLGEYGDVSGRRALREKLKCKSFKWYIDNVYPELFIPGDAVASGEIRNEGNSAYCVDGMADRRSAGKRIKVYRCHNLGGNQYWMLSKNGEIRRDEGCMDFSGGKDIIIYPCHNMKGNQEWIYGDDLTLKHKATNQCMHLTADNLLAMQPCDGSLNQRWHWKRKTQKASN</sequence>
<evidence type="ECO:0000256" key="7">
    <source>
        <dbReference type="ARBA" id="ARBA00022692"/>
    </source>
</evidence>
<comment type="similarity">
    <text evidence="4 16">Belongs to the glycosyltransferase 2 family. GalNAc-T subfamily.</text>
</comment>
<dbReference type="InterPro" id="IPR001173">
    <property type="entry name" value="Glyco_trans_2-like"/>
</dbReference>
<comment type="caution">
    <text evidence="19">The sequence shown here is derived from an EMBL/GenBank/DDBJ whole genome shotgun (WGS) entry which is preliminary data.</text>
</comment>
<comment type="subcellular location">
    <subcellularLocation>
        <location evidence="2 16">Golgi apparatus membrane</location>
        <topology evidence="2 16">Single-pass type II membrane protein</topology>
    </subcellularLocation>
</comment>
<dbReference type="Proteomes" id="UP000549394">
    <property type="component" value="Unassembled WGS sequence"/>
</dbReference>
<comment type="pathway">
    <text evidence="3 16">Protein modification; protein glycosylation.</text>
</comment>
<dbReference type="CDD" id="cd23462">
    <property type="entry name" value="beta-trefoil_Ricin_Pgant9-like"/>
    <property type="match status" value="1"/>
</dbReference>
<dbReference type="CDD" id="cd02510">
    <property type="entry name" value="pp-GalNAc-T"/>
    <property type="match status" value="1"/>
</dbReference>
<evidence type="ECO:0000256" key="2">
    <source>
        <dbReference type="ARBA" id="ARBA00004323"/>
    </source>
</evidence>
<dbReference type="InterPro" id="IPR000772">
    <property type="entry name" value="Ricin_B_lectin"/>
</dbReference>
<dbReference type="EMBL" id="CAJFCJ010000007">
    <property type="protein sequence ID" value="CAD5117632.1"/>
    <property type="molecule type" value="Genomic_DNA"/>
</dbReference>
<evidence type="ECO:0000256" key="10">
    <source>
        <dbReference type="ARBA" id="ARBA00022968"/>
    </source>
</evidence>
<evidence type="ECO:0000256" key="17">
    <source>
        <dbReference type="SAM" id="MobiDB-lite"/>
    </source>
</evidence>
<dbReference type="SUPFAM" id="SSF53448">
    <property type="entry name" value="Nucleotide-diphospho-sugar transferases"/>
    <property type="match status" value="1"/>
</dbReference>
<dbReference type="GO" id="GO:0004653">
    <property type="term" value="F:polypeptide N-acetylgalactosaminyltransferase activity"/>
    <property type="evidence" value="ECO:0007669"/>
    <property type="project" value="TreeGrafter"/>
</dbReference>
<dbReference type="OrthoDB" id="6119243at2759"/>
<feature type="region of interest" description="Disordered" evidence="17">
    <location>
        <begin position="85"/>
        <end position="115"/>
    </location>
</feature>
<dbReference type="Pfam" id="PF00535">
    <property type="entry name" value="Glycos_transf_2"/>
    <property type="match status" value="1"/>
</dbReference>
<evidence type="ECO:0000256" key="3">
    <source>
        <dbReference type="ARBA" id="ARBA00004922"/>
    </source>
</evidence>
<evidence type="ECO:0000256" key="13">
    <source>
        <dbReference type="ARBA" id="ARBA00023136"/>
    </source>
</evidence>
<dbReference type="EC" id="2.4.1.-" evidence="16"/>
<evidence type="ECO:0000259" key="18">
    <source>
        <dbReference type="SMART" id="SM00458"/>
    </source>
</evidence>
<dbReference type="InterPro" id="IPR035992">
    <property type="entry name" value="Ricin_B-like_lectins"/>
</dbReference>
<dbReference type="Pfam" id="PF00652">
    <property type="entry name" value="Ricin_B_lectin"/>
    <property type="match status" value="1"/>
</dbReference>
<keyword evidence="15 16" id="KW-0464">Manganese</keyword>
<dbReference type="PANTHER" id="PTHR11675:SF131">
    <property type="entry name" value="POLYPEPTIDE N-ACETYLGALACTOSAMINYLTRANSFERASE 9-RELATED"/>
    <property type="match status" value="1"/>
</dbReference>
<dbReference type="PANTHER" id="PTHR11675">
    <property type="entry name" value="N-ACETYLGALACTOSAMINYLTRANSFERASE"/>
    <property type="match status" value="1"/>
</dbReference>
<keyword evidence="9 16" id="KW-0430">Lectin</keyword>
<evidence type="ECO:0000256" key="15">
    <source>
        <dbReference type="ARBA" id="ARBA00023211"/>
    </source>
</evidence>
<evidence type="ECO:0000256" key="16">
    <source>
        <dbReference type="RuleBase" id="RU361242"/>
    </source>
</evidence>
<dbReference type="PROSITE" id="PS50231">
    <property type="entry name" value="RICIN_B_LECTIN"/>
    <property type="match status" value="1"/>
</dbReference>
<feature type="transmembrane region" description="Helical" evidence="16">
    <location>
        <begin position="7"/>
        <end position="29"/>
    </location>
</feature>
<dbReference type="GO" id="GO:0030246">
    <property type="term" value="F:carbohydrate binding"/>
    <property type="evidence" value="ECO:0007669"/>
    <property type="project" value="UniProtKB-KW"/>
</dbReference>
<keyword evidence="14 16" id="KW-1015">Disulfide bond</keyword>
<dbReference type="SUPFAM" id="SSF50370">
    <property type="entry name" value="Ricin B-like lectins"/>
    <property type="match status" value="1"/>
</dbReference>
<keyword evidence="6 16" id="KW-0808">Transferase</keyword>
<dbReference type="GO" id="GO:0006493">
    <property type="term" value="P:protein O-linked glycosylation"/>
    <property type="evidence" value="ECO:0007669"/>
    <property type="project" value="UniProtKB-ARBA"/>
</dbReference>
<keyword evidence="10" id="KW-0735">Signal-anchor</keyword>
<evidence type="ECO:0000256" key="14">
    <source>
        <dbReference type="ARBA" id="ARBA00023157"/>
    </source>
</evidence>
<evidence type="ECO:0000256" key="12">
    <source>
        <dbReference type="ARBA" id="ARBA00023034"/>
    </source>
</evidence>
<dbReference type="FunFam" id="3.90.550.10:FF:000021">
    <property type="entry name" value="Polypeptide N-acetylgalactosaminyltransferase"/>
    <property type="match status" value="1"/>
</dbReference>
<accession>A0A7I8VSP3</accession>
<reference evidence="19 20" key="1">
    <citation type="submission" date="2020-08" db="EMBL/GenBank/DDBJ databases">
        <authorList>
            <person name="Hejnol A."/>
        </authorList>
    </citation>
    <scope>NUCLEOTIDE SEQUENCE [LARGE SCALE GENOMIC DNA]</scope>
</reference>
<organism evidence="19 20">
    <name type="scientific">Dimorphilus gyrociliatus</name>
    <dbReference type="NCBI Taxonomy" id="2664684"/>
    <lineage>
        <taxon>Eukaryota</taxon>
        <taxon>Metazoa</taxon>
        <taxon>Spiralia</taxon>
        <taxon>Lophotrochozoa</taxon>
        <taxon>Annelida</taxon>
        <taxon>Polychaeta</taxon>
        <taxon>Polychaeta incertae sedis</taxon>
        <taxon>Dinophilidae</taxon>
        <taxon>Dimorphilus</taxon>
    </lineage>
</organism>
<evidence type="ECO:0000256" key="11">
    <source>
        <dbReference type="ARBA" id="ARBA00022989"/>
    </source>
</evidence>
<comment type="cofactor">
    <cofactor evidence="1 16">
        <name>Mn(2+)</name>
        <dbReference type="ChEBI" id="CHEBI:29035"/>
    </cofactor>
</comment>
<evidence type="ECO:0000256" key="6">
    <source>
        <dbReference type="ARBA" id="ARBA00022679"/>
    </source>
</evidence>
<dbReference type="AlphaFoldDB" id="A0A7I8VSP3"/>
<keyword evidence="5 16" id="KW-0328">Glycosyltransferase</keyword>
<evidence type="ECO:0000256" key="5">
    <source>
        <dbReference type="ARBA" id="ARBA00022676"/>
    </source>
</evidence>
<evidence type="ECO:0000256" key="9">
    <source>
        <dbReference type="ARBA" id="ARBA00022734"/>
    </source>
</evidence>
<dbReference type="UniPathway" id="UPA00378"/>
<dbReference type="SMART" id="SM00458">
    <property type="entry name" value="RICIN"/>
    <property type="match status" value="1"/>
</dbReference>
<keyword evidence="13 16" id="KW-0472">Membrane</keyword>
<dbReference type="GO" id="GO:0000139">
    <property type="term" value="C:Golgi membrane"/>
    <property type="evidence" value="ECO:0007669"/>
    <property type="project" value="UniProtKB-SubCell"/>
</dbReference>
<dbReference type="InterPro" id="IPR045885">
    <property type="entry name" value="GalNAc-T"/>
</dbReference>
<proteinExistence type="inferred from homology"/>
<keyword evidence="20" id="KW-1185">Reference proteome</keyword>
<keyword evidence="8" id="KW-0479">Metal-binding</keyword>
<name>A0A7I8VSP3_9ANNE</name>